<comment type="function">
    <text evidence="5">May act as an export chaperone for the filament capping protein FliD.</text>
</comment>
<evidence type="ECO:0000256" key="7">
    <source>
        <dbReference type="ARBA" id="ARBA00093797"/>
    </source>
</evidence>
<evidence type="ECO:0000256" key="3">
    <source>
        <dbReference type="ARBA" id="ARBA00022795"/>
    </source>
</evidence>
<comment type="similarity">
    <text evidence="6">Belongs to the bacillales FliT family.</text>
</comment>
<dbReference type="KEGG" id="blen:NCTC4824_03476"/>
<evidence type="ECO:0000256" key="5">
    <source>
        <dbReference type="ARBA" id="ARBA00093765"/>
    </source>
</evidence>
<evidence type="ECO:0000256" key="2">
    <source>
        <dbReference type="ARBA" id="ARBA00022490"/>
    </source>
</evidence>
<proteinExistence type="inferred from homology"/>
<dbReference type="EMBL" id="LS483476">
    <property type="protein sequence ID" value="SQI61908.1"/>
    <property type="molecule type" value="Genomic_DNA"/>
</dbReference>
<dbReference type="InterPro" id="IPR008622">
    <property type="entry name" value="FliT"/>
</dbReference>
<comment type="subcellular location">
    <subcellularLocation>
        <location evidence="1">Cytoplasm</location>
        <location evidence="1">Cytosol</location>
    </subcellularLocation>
</comment>
<evidence type="ECO:0000256" key="1">
    <source>
        <dbReference type="ARBA" id="ARBA00004514"/>
    </source>
</evidence>
<accession>A0A2X4WQH1</accession>
<organism evidence="8 9">
    <name type="scientific">Lederbergia lenta</name>
    <name type="common">Bacillus lentus</name>
    <dbReference type="NCBI Taxonomy" id="1467"/>
    <lineage>
        <taxon>Bacteria</taxon>
        <taxon>Bacillati</taxon>
        <taxon>Bacillota</taxon>
        <taxon>Bacilli</taxon>
        <taxon>Bacillales</taxon>
        <taxon>Bacillaceae</taxon>
        <taxon>Lederbergia</taxon>
    </lineage>
</organism>
<keyword evidence="3" id="KW-1005">Bacterial flagellum biogenesis</keyword>
<evidence type="ECO:0000313" key="9">
    <source>
        <dbReference type="Proteomes" id="UP000249134"/>
    </source>
</evidence>
<keyword evidence="4" id="KW-0143">Chaperone</keyword>
<sequence>MKKQLETCVLISEQLLEQAKTVNDQERDEQIKRIEELLQQREEVLPHIHGPFTPEEMTIGKHLLQINIELDALLTNIQMTIQKDMNQLEKKKTSATRYANPYASMQELDGAFYDKRK</sequence>
<dbReference type="STRING" id="1348624.GCA_001591545_02305"/>
<keyword evidence="2" id="KW-0963">Cytoplasm</keyword>
<reference evidence="8 9" key="1">
    <citation type="submission" date="2018-06" db="EMBL/GenBank/DDBJ databases">
        <authorList>
            <consortium name="Pathogen Informatics"/>
            <person name="Doyle S."/>
        </authorList>
    </citation>
    <scope>NUCLEOTIDE SEQUENCE [LARGE SCALE GENOMIC DNA]</scope>
    <source>
        <strain evidence="8 9">NCTC4824</strain>
    </source>
</reference>
<keyword evidence="8" id="KW-0969">Cilium</keyword>
<evidence type="ECO:0000256" key="6">
    <source>
        <dbReference type="ARBA" id="ARBA00093785"/>
    </source>
</evidence>
<gene>
    <name evidence="8" type="ORF">NCTC4824_03476</name>
</gene>
<keyword evidence="9" id="KW-1185">Reference proteome</keyword>
<keyword evidence="8" id="KW-0966">Cell projection</keyword>
<dbReference type="AlphaFoldDB" id="A0A2X4WQH1"/>
<dbReference type="Pfam" id="PF05400">
    <property type="entry name" value="FliT"/>
    <property type="match status" value="1"/>
</dbReference>
<evidence type="ECO:0000313" key="8">
    <source>
        <dbReference type="EMBL" id="SQI61908.1"/>
    </source>
</evidence>
<evidence type="ECO:0000256" key="4">
    <source>
        <dbReference type="ARBA" id="ARBA00023186"/>
    </source>
</evidence>
<protein>
    <recommendedName>
        <fullName evidence="7">Flagellar protein FliT</fullName>
    </recommendedName>
</protein>
<name>A0A2X4WQH1_LEDLE</name>
<dbReference type="Proteomes" id="UP000249134">
    <property type="component" value="Chromosome 1"/>
</dbReference>
<dbReference type="RefSeq" id="WP_066141690.1">
    <property type="nucleotide sequence ID" value="NZ_CBCSGM010000003.1"/>
</dbReference>
<keyword evidence="8" id="KW-0282">Flagellum</keyword>